<gene>
    <name evidence="1" type="ORF">OMP40_16730</name>
</gene>
<dbReference type="SUPFAM" id="SSF46785">
    <property type="entry name" value="Winged helix' DNA-binding domain"/>
    <property type="match status" value="1"/>
</dbReference>
<dbReference type="RefSeq" id="WP_277532876.1">
    <property type="nucleotide sequence ID" value="NZ_JAPDIA010000003.1"/>
</dbReference>
<dbReference type="EMBL" id="JAPDIA010000003">
    <property type="protein sequence ID" value="MDG0810826.1"/>
    <property type="molecule type" value="Genomic_DNA"/>
</dbReference>
<evidence type="ECO:0000313" key="1">
    <source>
        <dbReference type="EMBL" id="MDG0810826.1"/>
    </source>
</evidence>
<evidence type="ECO:0000313" key="2">
    <source>
        <dbReference type="Proteomes" id="UP001153404"/>
    </source>
</evidence>
<evidence type="ECO:0008006" key="3">
    <source>
        <dbReference type="Google" id="ProtNLM"/>
    </source>
</evidence>
<proteinExistence type="predicted"/>
<dbReference type="InterPro" id="IPR036390">
    <property type="entry name" value="WH_DNA-bd_sf"/>
</dbReference>
<dbReference type="Proteomes" id="UP001153404">
    <property type="component" value="Unassembled WGS sequence"/>
</dbReference>
<dbReference type="Gene3D" id="1.10.10.10">
    <property type="entry name" value="Winged helix-like DNA-binding domain superfamily/Winged helix DNA-binding domain"/>
    <property type="match status" value="1"/>
</dbReference>
<accession>A0A9X4KV28</accession>
<dbReference type="InterPro" id="IPR036388">
    <property type="entry name" value="WH-like_DNA-bd_sf"/>
</dbReference>
<dbReference type="AlphaFoldDB" id="A0A9X4KV28"/>
<name>A0A9X4KV28_9BACL</name>
<keyword evidence="2" id="KW-1185">Reference proteome</keyword>
<sequence>MDRKHAVDRFIEMQRQEARGMRREMLERDLYGTRILLKNVALPVFKTLEGFALEHEFLSQSGIKLYADIFYSLLRLVLECEGYVPHVEKMTRERHDFEQSRLRSFAARRLIYVPFSRDEIEKKPEACRRSLYEIIGEWKVAAGENKLEKLEVNERELLRLALHSQEAFSFASARECLGLCPSSTRKNLRSLQSRGLLEAVASDRQRHRYYRISEEGKGLFY</sequence>
<organism evidence="1 2">
    <name type="scientific">Cohnella rhizosphaerae</name>
    <dbReference type="NCBI Taxonomy" id="1457232"/>
    <lineage>
        <taxon>Bacteria</taxon>
        <taxon>Bacillati</taxon>
        <taxon>Bacillota</taxon>
        <taxon>Bacilli</taxon>
        <taxon>Bacillales</taxon>
        <taxon>Paenibacillaceae</taxon>
        <taxon>Cohnella</taxon>
    </lineage>
</organism>
<protein>
    <recommendedName>
        <fullName evidence="3">MarR family transcriptional regulator</fullName>
    </recommendedName>
</protein>
<reference evidence="1" key="1">
    <citation type="submission" date="2022-10" db="EMBL/GenBank/DDBJ databases">
        <title>Comparative genomic analysis of Cohnella hashimotonis sp. nov., isolated from the International Space Station.</title>
        <authorList>
            <person name="Simpson A."/>
            <person name="Venkateswaran K."/>
        </authorList>
    </citation>
    <scope>NUCLEOTIDE SEQUENCE</scope>
    <source>
        <strain evidence="1">DSM 28161</strain>
    </source>
</reference>
<comment type="caution">
    <text evidence="1">The sequence shown here is derived from an EMBL/GenBank/DDBJ whole genome shotgun (WGS) entry which is preliminary data.</text>
</comment>